<dbReference type="Gene3D" id="3.30.830.10">
    <property type="entry name" value="Metalloenzyme, LuxS/M16 peptidase-like"/>
    <property type="match status" value="4"/>
</dbReference>
<dbReference type="EMBL" id="JBHSAV010000093">
    <property type="protein sequence ID" value="MFC3978151.1"/>
    <property type="molecule type" value="Genomic_DNA"/>
</dbReference>
<keyword evidence="5" id="KW-0482">Metalloprotease</keyword>
<keyword evidence="3" id="KW-0378">Hydrolase</keyword>
<dbReference type="RefSeq" id="WP_241295571.1">
    <property type="nucleotide sequence ID" value="NZ_JAKZGR010000010.1"/>
</dbReference>
<sequence length="930" mass="104844">MKTKYTLILIGIWLISTLPSLAQNDVPLDSRVRTGKLANGLTYYVQQNPKPEKKVELRLAVNVGSILEEDDQAGLAHFTEHMAFNGTRNFEKNELISYLQSIGVSFGGDLNAYTGFDETVYILPIPSDDEEKLRSGFMVLADWAGGVLMEEDDIDGERGIIVEEWRTGQGYSQRIRDKFLPVLLHDSKYADRLPIGKMDIVENFEYETIRRFYKDWYRPDLMAVVAVGDEDPDKLEALIQEFFSGLENPKDSKERQSFTVPEHDETFVTIATDHESPGIQIQLYYKHKALPTKTVEDYKNILKRRLYSGMLSQRLDEIRQKSDAPFIYAGAGYGNFVRDLDYFSTSGAVAPGKASIAIKALIEENERVAQFGFTDQELERVKKSLMNSAERAAKEMNKAESGSLVGKYVSHFLEGSFAEDQQWRYEFYQEVMPQISLEEINALAKVLVRDDNRVIVITAPDKEKENLPREEEVLALFDAVEQMQLTPYEEKLLAEDLITDLPKAGKITSSENIASVDIQELTLSNGAKVFIKSTDFKNDEILINVIGKGGTSLYADEDHLTASNAGVMVNVMGIGDFSPTDLKKVMAGKTVSLTPNISTYSQSISGVTSPKDLETAMQLMHLYFSKPRKDAELYEVYKANQKTQLEGAQANPDFQFSKAINKILANGHPRASGIFDPEDYDQIDIDRGLEIYADRFSNAANFEFFFTGNIDLATFKPLIEQYIGSLPGNPDQKDEFVDLGIRRPRGKKERIEVGTDEKSQVIMFFSGETTYDRKKAADISYLGEILTIKLIENLREEIGGVYGAGASGSMSIQPVDNFSFSIQFPCSPDMVDKLTEAAWKEVRKIQENGPTEDDLNKVKEKRRIAYEENLKRNNFWNGQMSAIRTYGFEWESILDGKASIEAVTADRIQEAAIAFLTPENLLEIQRFPAK</sequence>
<dbReference type="InterPro" id="IPR050626">
    <property type="entry name" value="Peptidase_M16"/>
</dbReference>
<accession>A0ABV8EPC8</accession>
<feature type="domain" description="Peptidase M16 C-terminal" evidence="8">
    <location>
        <begin position="692"/>
        <end position="860"/>
    </location>
</feature>
<feature type="domain" description="Peptidase M16 N-terminal" evidence="7">
    <location>
        <begin position="46"/>
        <end position="167"/>
    </location>
</feature>
<evidence type="ECO:0000313" key="9">
    <source>
        <dbReference type="EMBL" id="MFC3978151.1"/>
    </source>
</evidence>
<comment type="similarity">
    <text evidence="1">Belongs to the peptidase M16 family.</text>
</comment>
<dbReference type="InterPro" id="IPR011765">
    <property type="entry name" value="Pept_M16_N"/>
</dbReference>
<reference evidence="10" key="1">
    <citation type="journal article" date="2019" name="Int. J. Syst. Evol. Microbiol.">
        <title>The Global Catalogue of Microorganisms (GCM) 10K type strain sequencing project: providing services to taxonomists for standard genome sequencing and annotation.</title>
        <authorList>
            <consortium name="The Broad Institute Genomics Platform"/>
            <consortium name="The Broad Institute Genome Sequencing Center for Infectious Disease"/>
            <person name="Wu L."/>
            <person name="Ma J."/>
        </authorList>
    </citation>
    <scope>NUCLEOTIDE SEQUENCE [LARGE SCALE GENOMIC DNA]</scope>
    <source>
        <strain evidence="10">CECT 8551</strain>
    </source>
</reference>
<evidence type="ECO:0000313" key="10">
    <source>
        <dbReference type="Proteomes" id="UP001595766"/>
    </source>
</evidence>
<evidence type="ECO:0000256" key="3">
    <source>
        <dbReference type="ARBA" id="ARBA00022801"/>
    </source>
</evidence>
<name>A0ABV8EPC8_9BACT</name>
<feature type="domain" description="Peptidase M16 C-terminal" evidence="8">
    <location>
        <begin position="204"/>
        <end position="385"/>
    </location>
</feature>
<keyword evidence="10" id="KW-1185">Reference proteome</keyword>
<dbReference type="Proteomes" id="UP001595766">
    <property type="component" value="Unassembled WGS sequence"/>
</dbReference>
<dbReference type="PANTHER" id="PTHR43690">
    <property type="entry name" value="NARDILYSIN"/>
    <property type="match status" value="1"/>
</dbReference>
<evidence type="ECO:0000256" key="6">
    <source>
        <dbReference type="SAM" id="SignalP"/>
    </source>
</evidence>
<dbReference type="Pfam" id="PF05193">
    <property type="entry name" value="Peptidase_M16_C"/>
    <property type="match status" value="2"/>
</dbReference>
<protein>
    <submittedName>
        <fullName evidence="9">M16 family metallopeptidase</fullName>
    </submittedName>
</protein>
<dbReference type="SUPFAM" id="SSF63411">
    <property type="entry name" value="LuxS/MPP-like metallohydrolase"/>
    <property type="match status" value="4"/>
</dbReference>
<keyword evidence="4" id="KW-0862">Zinc</keyword>
<feature type="signal peptide" evidence="6">
    <location>
        <begin position="1"/>
        <end position="22"/>
    </location>
</feature>
<dbReference type="InterPro" id="IPR007863">
    <property type="entry name" value="Peptidase_M16_C"/>
</dbReference>
<dbReference type="PANTHER" id="PTHR43690:SF34">
    <property type="entry name" value="ZINC PROTEASE PQQL-LIKE"/>
    <property type="match status" value="1"/>
</dbReference>
<evidence type="ECO:0000256" key="4">
    <source>
        <dbReference type="ARBA" id="ARBA00022833"/>
    </source>
</evidence>
<evidence type="ECO:0000256" key="2">
    <source>
        <dbReference type="ARBA" id="ARBA00022670"/>
    </source>
</evidence>
<feature type="chain" id="PRO_5046163134" evidence="6">
    <location>
        <begin position="23"/>
        <end position="930"/>
    </location>
</feature>
<evidence type="ECO:0000259" key="8">
    <source>
        <dbReference type="Pfam" id="PF05193"/>
    </source>
</evidence>
<evidence type="ECO:0000259" key="7">
    <source>
        <dbReference type="Pfam" id="PF00675"/>
    </source>
</evidence>
<evidence type="ECO:0000256" key="5">
    <source>
        <dbReference type="ARBA" id="ARBA00023049"/>
    </source>
</evidence>
<dbReference type="InterPro" id="IPR011249">
    <property type="entry name" value="Metalloenz_LuxS/M16"/>
</dbReference>
<proteinExistence type="inferred from homology"/>
<dbReference type="Pfam" id="PF00675">
    <property type="entry name" value="Peptidase_M16"/>
    <property type="match status" value="1"/>
</dbReference>
<evidence type="ECO:0000256" key="1">
    <source>
        <dbReference type="ARBA" id="ARBA00007261"/>
    </source>
</evidence>
<comment type="caution">
    <text evidence="9">The sequence shown here is derived from an EMBL/GenBank/DDBJ whole genome shotgun (WGS) entry which is preliminary data.</text>
</comment>
<keyword evidence="2" id="KW-0645">Protease</keyword>
<organism evidence="9 10">
    <name type="scientific">Belliella kenyensis</name>
    <dbReference type="NCBI Taxonomy" id="1472724"/>
    <lineage>
        <taxon>Bacteria</taxon>
        <taxon>Pseudomonadati</taxon>
        <taxon>Bacteroidota</taxon>
        <taxon>Cytophagia</taxon>
        <taxon>Cytophagales</taxon>
        <taxon>Cyclobacteriaceae</taxon>
        <taxon>Belliella</taxon>
    </lineage>
</organism>
<keyword evidence="6" id="KW-0732">Signal</keyword>
<gene>
    <name evidence="9" type="ORF">ACFOUP_17330</name>
</gene>